<evidence type="ECO:0000313" key="2">
    <source>
        <dbReference type="Proteomes" id="UP000821845"/>
    </source>
</evidence>
<accession>A0ACB7RVM7</accession>
<dbReference type="Proteomes" id="UP000821845">
    <property type="component" value="Chromosome 7"/>
</dbReference>
<name>A0ACB7RVM7_HYAAI</name>
<comment type="caution">
    <text evidence="1">The sequence shown here is derived from an EMBL/GenBank/DDBJ whole genome shotgun (WGS) entry which is preliminary data.</text>
</comment>
<dbReference type="EMBL" id="CM023487">
    <property type="protein sequence ID" value="KAH6926255.1"/>
    <property type="molecule type" value="Genomic_DNA"/>
</dbReference>
<reference evidence="1" key="1">
    <citation type="submission" date="2020-05" db="EMBL/GenBank/DDBJ databases">
        <title>Large-scale comparative analyses of tick genomes elucidate their genetic diversity and vector capacities.</title>
        <authorList>
            <person name="Jia N."/>
            <person name="Wang J."/>
            <person name="Shi W."/>
            <person name="Du L."/>
            <person name="Sun Y."/>
            <person name="Zhan W."/>
            <person name="Jiang J."/>
            <person name="Wang Q."/>
            <person name="Zhang B."/>
            <person name="Ji P."/>
            <person name="Sakyi L.B."/>
            <person name="Cui X."/>
            <person name="Yuan T."/>
            <person name="Jiang B."/>
            <person name="Yang W."/>
            <person name="Lam T.T.-Y."/>
            <person name="Chang Q."/>
            <person name="Ding S."/>
            <person name="Wang X."/>
            <person name="Zhu J."/>
            <person name="Ruan X."/>
            <person name="Zhao L."/>
            <person name="Wei J."/>
            <person name="Que T."/>
            <person name="Du C."/>
            <person name="Cheng J."/>
            <person name="Dai P."/>
            <person name="Han X."/>
            <person name="Huang E."/>
            <person name="Gao Y."/>
            <person name="Liu J."/>
            <person name="Shao H."/>
            <person name="Ye R."/>
            <person name="Li L."/>
            <person name="Wei W."/>
            <person name="Wang X."/>
            <person name="Wang C."/>
            <person name="Yang T."/>
            <person name="Huo Q."/>
            <person name="Li W."/>
            <person name="Guo W."/>
            <person name="Chen H."/>
            <person name="Zhou L."/>
            <person name="Ni X."/>
            <person name="Tian J."/>
            <person name="Zhou Y."/>
            <person name="Sheng Y."/>
            <person name="Liu T."/>
            <person name="Pan Y."/>
            <person name="Xia L."/>
            <person name="Li J."/>
            <person name="Zhao F."/>
            <person name="Cao W."/>
        </authorList>
    </citation>
    <scope>NUCLEOTIDE SEQUENCE</scope>
    <source>
        <strain evidence="1">Hyas-2018</strain>
    </source>
</reference>
<protein>
    <submittedName>
        <fullName evidence="1">Uncharacterized protein</fullName>
    </submittedName>
</protein>
<organism evidence="1 2">
    <name type="scientific">Hyalomma asiaticum</name>
    <name type="common">Tick</name>
    <dbReference type="NCBI Taxonomy" id="266040"/>
    <lineage>
        <taxon>Eukaryota</taxon>
        <taxon>Metazoa</taxon>
        <taxon>Ecdysozoa</taxon>
        <taxon>Arthropoda</taxon>
        <taxon>Chelicerata</taxon>
        <taxon>Arachnida</taxon>
        <taxon>Acari</taxon>
        <taxon>Parasitiformes</taxon>
        <taxon>Ixodida</taxon>
        <taxon>Ixodoidea</taxon>
        <taxon>Ixodidae</taxon>
        <taxon>Hyalomminae</taxon>
        <taxon>Hyalomma</taxon>
    </lineage>
</organism>
<keyword evidence="2" id="KW-1185">Reference proteome</keyword>
<gene>
    <name evidence="1" type="ORF">HPB50_015930</name>
</gene>
<proteinExistence type="predicted"/>
<sequence length="132" mass="14297">MKSGAIRWDCSNDPLPGSRIQRAVPDKVRQVRSGVAVAADANIRGAIAKGSYRESRIRSATHAATYAAAARSTHARRRARALLHFPRDSTGRTICPSPAHSSESILAPSRGDTAQARELRAMRRCGKFEMAS</sequence>
<evidence type="ECO:0000313" key="1">
    <source>
        <dbReference type="EMBL" id="KAH6926255.1"/>
    </source>
</evidence>